<protein>
    <submittedName>
        <fullName evidence="1">Uncharacterized protein</fullName>
    </submittedName>
</protein>
<name>A0ABR1V5R4_9PEZI</name>
<evidence type="ECO:0000313" key="1">
    <source>
        <dbReference type="EMBL" id="KAK8065389.1"/>
    </source>
</evidence>
<gene>
    <name evidence="1" type="ORF">PG997_012136</name>
</gene>
<comment type="caution">
    <text evidence="1">The sequence shown here is derived from an EMBL/GenBank/DDBJ whole genome shotgun (WGS) entry which is preliminary data.</text>
</comment>
<keyword evidence="2" id="KW-1185">Reference proteome</keyword>
<proteinExistence type="predicted"/>
<sequence>MAVVVQHLPERSRREPLGTMTNRVLGQEPREGKHRLLERLLQWGLPQATDADDYEEELQEEEEEKDFRLVELFEYEGEKRQRLQKEYHLQENQWFRHCMARTFIIDLERIDQVLGQALGRGRSLPSTHTPFPMYRF</sequence>
<reference evidence="1 2" key="1">
    <citation type="submission" date="2023-01" db="EMBL/GenBank/DDBJ databases">
        <title>Analysis of 21 Apiospora genomes using comparative genomics revels a genus with tremendous synthesis potential of carbohydrate active enzymes and secondary metabolites.</title>
        <authorList>
            <person name="Sorensen T."/>
        </authorList>
    </citation>
    <scope>NUCLEOTIDE SEQUENCE [LARGE SCALE GENOMIC DNA]</scope>
    <source>
        <strain evidence="1 2">CBS 114990</strain>
    </source>
</reference>
<dbReference type="Proteomes" id="UP001433268">
    <property type="component" value="Unassembled WGS sequence"/>
</dbReference>
<dbReference type="EMBL" id="JAQQWN010000009">
    <property type="protein sequence ID" value="KAK8065389.1"/>
    <property type="molecule type" value="Genomic_DNA"/>
</dbReference>
<accession>A0ABR1V5R4</accession>
<dbReference type="RefSeq" id="XP_066662142.1">
    <property type="nucleotide sequence ID" value="XM_066816450.1"/>
</dbReference>
<organism evidence="1 2">
    <name type="scientific">Apiospora hydei</name>
    <dbReference type="NCBI Taxonomy" id="1337664"/>
    <lineage>
        <taxon>Eukaryota</taxon>
        <taxon>Fungi</taxon>
        <taxon>Dikarya</taxon>
        <taxon>Ascomycota</taxon>
        <taxon>Pezizomycotina</taxon>
        <taxon>Sordariomycetes</taxon>
        <taxon>Xylariomycetidae</taxon>
        <taxon>Amphisphaeriales</taxon>
        <taxon>Apiosporaceae</taxon>
        <taxon>Apiospora</taxon>
    </lineage>
</organism>
<evidence type="ECO:0000313" key="2">
    <source>
        <dbReference type="Proteomes" id="UP001433268"/>
    </source>
</evidence>
<dbReference type="GeneID" id="92049510"/>